<evidence type="ECO:0000256" key="3">
    <source>
        <dbReference type="PROSITE-ProRule" id="PRU00176"/>
    </source>
</evidence>
<evidence type="ECO:0000256" key="2">
    <source>
        <dbReference type="ARBA" id="ARBA00022884"/>
    </source>
</evidence>
<reference evidence="6" key="1">
    <citation type="submission" date="2018-07" db="EMBL/GenBank/DDBJ databases">
        <title>Insights into evolution of metazoan regenerative mechanisms: TGF superfamily members in tissue regeneration of marine sponge Chondrosia reniformis (Nardo 1947).</title>
        <authorList>
            <person name="Pozzolini M."/>
            <person name="Scarfi S."/>
            <person name="Gallus L."/>
            <person name="Ferrando S."/>
            <person name="Candiani S."/>
            <person name="Bartolino M."/>
            <person name="Bavestrello G."/>
        </authorList>
    </citation>
    <scope>NUCLEOTIDE SEQUENCE</scope>
</reference>
<dbReference type="InterPro" id="IPR035979">
    <property type="entry name" value="RBD_domain_sf"/>
</dbReference>
<protein>
    <submittedName>
        <fullName evidence="6">MSI1</fullName>
    </submittedName>
</protein>
<proteinExistence type="evidence at transcript level"/>
<keyword evidence="2 3" id="KW-0694">RNA-binding</keyword>
<dbReference type="EMBL" id="MH687926">
    <property type="protein sequence ID" value="QBB20388.1"/>
    <property type="molecule type" value="mRNA"/>
</dbReference>
<dbReference type="GO" id="GO:0003729">
    <property type="term" value="F:mRNA binding"/>
    <property type="evidence" value="ECO:0007669"/>
    <property type="project" value="TreeGrafter"/>
</dbReference>
<dbReference type="GO" id="GO:0006417">
    <property type="term" value="P:regulation of translation"/>
    <property type="evidence" value="ECO:0007669"/>
    <property type="project" value="TreeGrafter"/>
</dbReference>
<feature type="compositionally biased region" description="Polar residues" evidence="4">
    <location>
        <begin position="368"/>
        <end position="388"/>
    </location>
</feature>
<feature type="domain" description="RRM" evidence="5">
    <location>
        <begin position="153"/>
        <end position="230"/>
    </location>
</feature>
<dbReference type="InterPro" id="IPR000504">
    <property type="entry name" value="RRM_dom"/>
</dbReference>
<dbReference type="Gene3D" id="3.30.70.330">
    <property type="match status" value="2"/>
</dbReference>
<organism evidence="6">
    <name type="scientific">Chondrosia reniformis</name>
    <name type="common">Kidney sponge</name>
    <dbReference type="NCBI Taxonomy" id="68574"/>
    <lineage>
        <taxon>Eukaryota</taxon>
        <taxon>Metazoa</taxon>
        <taxon>Porifera</taxon>
        <taxon>Demospongiae</taxon>
        <taxon>Verongimorpha</taxon>
        <taxon>Chondrillida</taxon>
        <taxon>Chondrillidae</taxon>
        <taxon>Chondrosia</taxon>
    </lineage>
</organism>
<sequence length="388" mass="43187">MPVAVKTVHDQVNNEEDTKTVVLSPEKVDSEESVCVLEGEEACEETRLSTDEEQTQQCKLFVGGLHQDVTEDKLREILKPYGEILECLVKCSGDNGSKRGFAFVTFSSPDSAKKALQDHSEQSLEVDNKPVDLKLAQPKGSNRQGRHIVRQRNKVFIGGLSSDTTEDDLRNHFYHFGQVMEAELKYDKHTSRHRGFGFVTFQSAESAQDACKNHFQKIKGKKVEIKEALPPELLGMTRPKKPHTNQNYHGYPSPMVAPYAMYPWAPGYMGVYYGPPMMDGNNQGGNVPMPGYAYIGYGGPNSHMSRGSDFNGSQDYLAEQFQNMSVGPRHMYPMVPMAMDHPMSYSGPNQYGMPMQYPSSHPPSPPSNVTSYRSSPATQSSQAAVMVN</sequence>
<accession>A0A411H9R2</accession>
<evidence type="ECO:0000313" key="6">
    <source>
        <dbReference type="EMBL" id="QBB20388.1"/>
    </source>
</evidence>
<evidence type="ECO:0000256" key="4">
    <source>
        <dbReference type="SAM" id="MobiDB-lite"/>
    </source>
</evidence>
<dbReference type="PANTHER" id="PTHR48032:SF6">
    <property type="entry name" value="RNA-BINDING (RRM_RBD_RNP MOTIFS) FAMILY PROTEIN"/>
    <property type="match status" value="1"/>
</dbReference>
<dbReference type="InterPro" id="IPR012677">
    <property type="entry name" value="Nucleotide-bd_a/b_plait_sf"/>
</dbReference>
<evidence type="ECO:0000256" key="1">
    <source>
        <dbReference type="ARBA" id="ARBA00022737"/>
    </source>
</evidence>
<name>A0A411H9R2_CHORE</name>
<feature type="domain" description="RRM" evidence="5">
    <location>
        <begin position="58"/>
        <end position="138"/>
    </location>
</feature>
<dbReference type="AlphaFoldDB" id="A0A411H9R2"/>
<dbReference type="PROSITE" id="PS50102">
    <property type="entry name" value="RRM"/>
    <property type="match status" value="2"/>
</dbReference>
<evidence type="ECO:0000259" key="5">
    <source>
        <dbReference type="PROSITE" id="PS50102"/>
    </source>
</evidence>
<feature type="region of interest" description="Disordered" evidence="4">
    <location>
        <begin position="352"/>
        <end position="388"/>
    </location>
</feature>
<dbReference type="SUPFAM" id="SSF54928">
    <property type="entry name" value="RNA-binding domain, RBD"/>
    <property type="match status" value="2"/>
</dbReference>
<dbReference type="PANTHER" id="PTHR48032">
    <property type="entry name" value="RNA-BINDING PROTEIN MUSASHI HOMOLOG RBP6"/>
    <property type="match status" value="1"/>
</dbReference>
<dbReference type="CDD" id="cd00590">
    <property type="entry name" value="RRM_SF"/>
    <property type="match status" value="1"/>
</dbReference>
<keyword evidence="1" id="KW-0677">Repeat</keyword>
<dbReference type="SMART" id="SM00360">
    <property type="entry name" value="RRM"/>
    <property type="match status" value="2"/>
</dbReference>
<dbReference type="Pfam" id="PF00076">
    <property type="entry name" value="RRM_1"/>
    <property type="match status" value="2"/>
</dbReference>